<dbReference type="SUPFAM" id="SSF52518">
    <property type="entry name" value="Thiamin diphosphate-binding fold (THDP-binding)"/>
    <property type="match status" value="2"/>
</dbReference>
<evidence type="ECO:0000256" key="10">
    <source>
        <dbReference type="ARBA" id="ARBA00022837"/>
    </source>
</evidence>
<dbReference type="Gene3D" id="3.40.50.920">
    <property type="match status" value="1"/>
</dbReference>
<dbReference type="PANTHER" id="PTHR43522">
    <property type="entry name" value="TRANSKETOLASE"/>
    <property type="match status" value="1"/>
</dbReference>
<keyword evidence="8 16" id="KW-0808">Transferase</keyword>
<dbReference type="InterPro" id="IPR005475">
    <property type="entry name" value="Transketolase-like_Pyr-bd"/>
</dbReference>
<dbReference type="SMART" id="SM00861">
    <property type="entry name" value="Transket_pyr"/>
    <property type="match status" value="1"/>
</dbReference>
<evidence type="ECO:0000256" key="6">
    <source>
        <dbReference type="ARBA" id="ARBA00011738"/>
    </source>
</evidence>
<dbReference type="PROSITE" id="PS00801">
    <property type="entry name" value="TRANSKETOLASE_1"/>
    <property type="match status" value="1"/>
</dbReference>
<keyword evidence="10" id="KW-0106">Calcium</keyword>
<dbReference type="InterPro" id="IPR005478">
    <property type="entry name" value="Transketolase_bac-like"/>
</dbReference>
<sequence>MLFRSVVPRLWINCADQVAYSFTDGACWAKMPAHFVSGRSLYLERPLPATAAGTQRHKSPSEACNKWQLPISALQPQGALNRIGGQANRAHHNSNQLILGALSFMPTRQHLANAIRVLSMDAVQKANSGHPGAPMGMADIAEVLWNDFLKHNPQNPDWADRDRFVLSNGHGSMLIYSLLHLSGYAVSMEDLQQFRQLHSNTPGHPERGYTPGVETTTGPLGQGIANAVGFALAEKVLAAQFNRDSHDLVNHFTYCFLGDGCMMEGVSHEACSLAGTLGLGKLIAFYDDNGISIDGHVEGWFTDDTAKRFEAYGWQVIRSVNGHDPVEIKTAIETARAETQKPTLIITKTVIGFGSPNKQGSHDCHGSPLGLEEVALVRKTLKWEYEPFVVPTDVYEGWDAKAKGAAAEKSWSEKFAAYKAAYPELAAEFDRRVIKGELPADFAAKAEALIAETQAKGEKIASRKASQNTIASFVEWLPEILGGSADLAGSNLTLVKKSKGVEAGDASGNYVYYGVREFGMSAIMNGVSAHGGFIPYGATFLMFQQYAANAVRMSALMKLRNVFVYTHDSIGQGEDGPTHQPIEVLGTLRLTPNLETWRPADSTESVVAWKAAVERKDGPAALVFSRQNLDFFARTPEQVANIAKGGYVLVDSVGEPEAILIATGSEVGVTVKAAEALKAKGKNIRVVSMPSTSVFDQQDVAYKESVLPISVGARVAVETAHADFWYKYVGFDGRIIGMTTFGESAPGNKLLEHFGFTVDNIVSTVEELLED</sequence>
<protein>
    <recommendedName>
        <fullName evidence="7 14">Transketolase</fullName>
        <ecNumber evidence="7 14">2.2.1.1</ecNumber>
    </recommendedName>
</protein>
<accession>A0ABU1V1U2</accession>
<keyword evidence="17" id="KW-1185">Reference proteome</keyword>
<comment type="cofactor">
    <cofactor evidence="3">
        <name>Mg(2+)</name>
        <dbReference type="ChEBI" id="CHEBI:18420"/>
    </cofactor>
</comment>
<evidence type="ECO:0000256" key="4">
    <source>
        <dbReference type="ARBA" id="ARBA00001964"/>
    </source>
</evidence>
<dbReference type="PROSITE" id="PS00802">
    <property type="entry name" value="TRANSKETOLASE_2"/>
    <property type="match status" value="1"/>
</dbReference>
<dbReference type="InterPro" id="IPR055152">
    <property type="entry name" value="Transketolase-like_C_2"/>
</dbReference>
<comment type="cofactor">
    <cofactor evidence="1">
        <name>Ca(2+)</name>
        <dbReference type="ChEBI" id="CHEBI:29108"/>
    </cofactor>
</comment>
<evidence type="ECO:0000256" key="2">
    <source>
        <dbReference type="ARBA" id="ARBA00001941"/>
    </source>
</evidence>
<dbReference type="InterPro" id="IPR005474">
    <property type="entry name" value="Transketolase_N"/>
</dbReference>
<evidence type="ECO:0000256" key="11">
    <source>
        <dbReference type="ARBA" id="ARBA00022842"/>
    </source>
</evidence>
<comment type="caution">
    <text evidence="16">The sequence shown here is derived from an EMBL/GenBank/DDBJ whole genome shotgun (WGS) entry which is preliminary data.</text>
</comment>
<dbReference type="CDD" id="cd07033">
    <property type="entry name" value="TPP_PYR_DXS_TK_like"/>
    <property type="match status" value="1"/>
</dbReference>
<keyword evidence="12" id="KW-0786">Thiamine pyrophosphate</keyword>
<evidence type="ECO:0000313" key="16">
    <source>
        <dbReference type="EMBL" id="MDR7091375.1"/>
    </source>
</evidence>
<dbReference type="CDD" id="cd02012">
    <property type="entry name" value="TPP_TK"/>
    <property type="match status" value="1"/>
</dbReference>
<evidence type="ECO:0000256" key="7">
    <source>
        <dbReference type="ARBA" id="ARBA00013152"/>
    </source>
</evidence>
<comment type="cofactor">
    <cofactor evidence="4">
        <name>thiamine diphosphate</name>
        <dbReference type="ChEBI" id="CHEBI:58937"/>
    </cofactor>
</comment>
<comment type="subunit">
    <text evidence="6">Homodimer.</text>
</comment>
<dbReference type="InterPro" id="IPR029061">
    <property type="entry name" value="THDP-binding"/>
</dbReference>
<comment type="catalytic activity">
    <reaction evidence="13">
        <text>D-sedoheptulose 7-phosphate + D-glyceraldehyde 3-phosphate = aldehydo-D-ribose 5-phosphate + D-xylulose 5-phosphate</text>
        <dbReference type="Rhea" id="RHEA:10508"/>
        <dbReference type="ChEBI" id="CHEBI:57483"/>
        <dbReference type="ChEBI" id="CHEBI:57737"/>
        <dbReference type="ChEBI" id="CHEBI:58273"/>
        <dbReference type="ChEBI" id="CHEBI:59776"/>
        <dbReference type="EC" id="2.2.1.1"/>
    </reaction>
</comment>
<comment type="cofactor">
    <cofactor evidence="2">
        <name>Co(2+)</name>
        <dbReference type="ChEBI" id="CHEBI:48828"/>
    </cofactor>
</comment>
<dbReference type="PANTHER" id="PTHR43522:SF2">
    <property type="entry name" value="TRANSKETOLASE 1-RELATED"/>
    <property type="match status" value="1"/>
</dbReference>
<dbReference type="InterPro" id="IPR009014">
    <property type="entry name" value="Transketo_C/PFOR_II"/>
</dbReference>
<dbReference type="InterPro" id="IPR020826">
    <property type="entry name" value="Transketolase_BS"/>
</dbReference>
<evidence type="ECO:0000256" key="3">
    <source>
        <dbReference type="ARBA" id="ARBA00001946"/>
    </source>
</evidence>
<evidence type="ECO:0000256" key="12">
    <source>
        <dbReference type="ARBA" id="ARBA00023052"/>
    </source>
</evidence>
<organism evidence="16 17">
    <name type="scientific">Cellvibrio fibrivorans</name>
    <dbReference type="NCBI Taxonomy" id="126350"/>
    <lineage>
        <taxon>Bacteria</taxon>
        <taxon>Pseudomonadati</taxon>
        <taxon>Pseudomonadota</taxon>
        <taxon>Gammaproteobacteria</taxon>
        <taxon>Cellvibrionales</taxon>
        <taxon>Cellvibrionaceae</taxon>
        <taxon>Cellvibrio</taxon>
    </lineage>
</organism>
<evidence type="ECO:0000256" key="8">
    <source>
        <dbReference type="ARBA" id="ARBA00022679"/>
    </source>
</evidence>
<dbReference type="EMBL" id="JAVDVX010000006">
    <property type="protein sequence ID" value="MDR7091375.1"/>
    <property type="molecule type" value="Genomic_DNA"/>
</dbReference>
<evidence type="ECO:0000256" key="13">
    <source>
        <dbReference type="ARBA" id="ARBA00049473"/>
    </source>
</evidence>
<keyword evidence="9" id="KW-0479">Metal-binding</keyword>
<dbReference type="Pfam" id="PF02779">
    <property type="entry name" value="Transket_pyr"/>
    <property type="match status" value="1"/>
</dbReference>
<evidence type="ECO:0000313" key="17">
    <source>
        <dbReference type="Proteomes" id="UP001253595"/>
    </source>
</evidence>
<dbReference type="Gene3D" id="3.40.50.970">
    <property type="match status" value="2"/>
</dbReference>
<dbReference type="EC" id="2.2.1.1" evidence="7 14"/>
<dbReference type="Proteomes" id="UP001253595">
    <property type="component" value="Unassembled WGS sequence"/>
</dbReference>
<evidence type="ECO:0000256" key="14">
    <source>
        <dbReference type="NCBIfam" id="TIGR00232"/>
    </source>
</evidence>
<feature type="domain" description="Transketolase-like pyrimidine-binding" evidence="15">
    <location>
        <begin position="460"/>
        <end position="631"/>
    </location>
</feature>
<evidence type="ECO:0000256" key="9">
    <source>
        <dbReference type="ARBA" id="ARBA00022723"/>
    </source>
</evidence>
<dbReference type="GO" id="GO:0004802">
    <property type="term" value="F:transketolase activity"/>
    <property type="evidence" value="ECO:0007669"/>
    <property type="project" value="UniProtKB-EC"/>
</dbReference>
<evidence type="ECO:0000256" key="1">
    <source>
        <dbReference type="ARBA" id="ARBA00001913"/>
    </source>
</evidence>
<name>A0ABU1V1U2_9GAMM</name>
<keyword evidence="11" id="KW-0460">Magnesium</keyword>
<proteinExistence type="inferred from homology"/>
<evidence type="ECO:0000256" key="5">
    <source>
        <dbReference type="ARBA" id="ARBA00007131"/>
    </source>
</evidence>
<reference evidence="16 17" key="1">
    <citation type="submission" date="2023-07" db="EMBL/GenBank/DDBJ databases">
        <title>Sorghum-associated microbial communities from plants grown in Nebraska, USA.</title>
        <authorList>
            <person name="Schachtman D."/>
        </authorList>
    </citation>
    <scope>NUCLEOTIDE SEQUENCE [LARGE SCALE GENOMIC DNA]</scope>
    <source>
        <strain evidence="16 17">BE190</strain>
    </source>
</reference>
<dbReference type="InterPro" id="IPR049557">
    <property type="entry name" value="Transketolase_CS"/>
</dbReference>
<dbReference type="InterPro" id="IPR033247">
    <property type="entry name" value="Transketolase_fam"/>
</dbReference>
<comment type="similarity">
    <text evidence="5">Belongs to the transketolase family.</text>
</comment>
<dbReference type="NCBIfam" id="TIGR00232">
    <property type="entry name" value="tktlase_bact"/>
    <property type="match status" value="1"/>
</dbReference>
<dbReference type="SUPFAM" id="SSF52922">
    <property type="entry name" value="TK C-terminal domain-like"/>
    <property type="match status" value="1"/>
</dbReference>
<evidence type="ECO:0000259" key="15">
    <source>
        <dbReference type="SMART" id="SM00861"/>
    </source>
</evidence>
<dbReference type="Pfam" id="PF00456">
    <property type="entry name" value="Transketolase_N"/>
    <property type="match status" value="1"/>
</dbReference>
<dbReference type="Pfam" id="PF22613">
    <property type="entry name" value="Transketolase_C_1"/>
    <property type="match status" value="1"/>
</dbReference>
<gene>
    <name evidence="16" type="ORF">J2X05_003410</name>
</gene>